<feature type="compositionally biased region" description="Polar residues" evidence="1">
    <location>
        <begin position="227"/>
        <end position="250"/>
    </location>
</feature>
<gene>
    <name evidence="2" type="ORF">PPACK8108_LOCUS190</name>
</gene>
<feature type="region of interest" description="Disordered" evidence="1">
    <location>
        <begin position="183"/>
        <end position="302"/>
    </location>
</feature>
<feature type="compositionally biased region" description="Acidic residues" evidence="1">
    <location>
        <begin position="608"/>
        <end position="625"/>
    </location>
</feature>
<evidence type="ECO:0000313" key="2">
    <source>
        <dbReference type="EMBL" id="CAH7665896.1"/>
    </source>
</evidence>
<feature type="region of interest" description="Disordered" evidence="1">
    <location>
        <begin position="566"/>
        <end position="625"/>
    </location>
</feature>
<evidence type="ECO:0000313" key="3">
    <source>
        <dbReference type="Proteomes" id="UP001153365"/>
    </source>
</evidence>
<reference evidence="2" key="1">
    <citation type="submission" date="2022-06" db="EMBL/GenBank/DDBJ databases">
        <authorList>
            <consortium name="SYNGENTA / RWTH Aachen University"/>
        </authorList>
    </citation>
    <scope>NUCLEOTIDE SEQUENCE</scope>
</reference>
<keyword evidence="3" id="KW-1185">Reference proteome</keyword>
<name>A0AAV0AGT6_PHAPC</name>
<proteinExistence type="predicted"/>
<organism evidence="2 3">
    <name type="scientific">Phakopsora pachyrhizi</name>
    <name type="common">Asian soybean rust disease fungus</name>
    <dbReference type="NCBI Taxonomy" id="170000"/>
    <lineage>
        <taxon>Eukaryota</taxon>
        <taxon>Fungi</taxon>
        <taxon>Dikarya</taxon>
        <taxon>Basidiomycota</taxon>
        <taxon>Pucciniomycotina</taxon>
        <taxon>Pucciniomycetes</taxon>
        <taxon>Pucciniales</taxon>
        <taxon>Phakopsoraceae</taxon>
        <taxon>Phakopsora</taxon>
    </lineage>
</organism>
<sequence length="625" mass="66256">MAPMDPVLVEEENVGSLLGEENETYVQPPSSTGENVSAIVEEVNEGKAVLEKVRTVLEMESASIELALPEPSAECEIGVADVAVDNNAITLIDVQNVEGGEEVVLITREASAAPVIESASPEVNLPEPSAECESLVADVTIDDKTIPGEDVPNVEDAEERLSNKEEVSALPEIRSTIACQALPEPSAESKCEVADETAEENDIPVEAVNPEPEPSPGIKVELGSLDVTATQEAPTAANENSPSIQPTPSAESEPEALKDNEEDNVDEQDSRKVEETATKSDSALVASEGDEILAGSEGLNQHDLTVAQRLAVTISDPADDLTPSKCDDVPVPGNGDQLKLVDKIKAEDDNSINVEDNNLVNVADGKDETHVQLLVSSDEVIVAKVAGVEEGLTATEKFSAVPEIERASTELVLPEPSAECESEFADGIVDDKAATPVEAVNQESQPSPDCAAEELPPSIQPTPSVENEREALKSNEEANVDEQDGSQVAETATKAVSALVASECEEILANSEDLSRLDSNDMPNLAEPMSAVVEDVTQQNSGDTNEVELVTTETVDVDDKQVEIVVESTPSGPDVDEIEESTTEKVAQSSDHERAADDQHDFRPVDNLEVEVDNPTDIEGENTLG</sequence>
<feature type="compositionally biased region" description="Basic and acidic residues" evidence="1">
    <location>
        <begin position="466"/>
        <end position="476"/>
    </location>
</feature>
<protein>
    <submittedName>
        <fullName evidence="2">Expressed protein</fullName>
    </submittedName>
</protein>
<feature type="compositionally biased region" description="Polar residues" evidence="1">
    <location>
        <begin position="24"/>
        <end position="34"/>
    </location>
</feature>
<dbReference type="AlphaFoldDB" id="A0AAV0AGT6"/>
<dbReference type="EMBL" id="CALTRL010000014">
    <property type="protein sequence ID" value="CAH7665896.1"/>
    <property type="molecule type" value="Genomic_DNA"/>
</dbReference>
<comment type="caution">
    <text evidence="2">The sequence shown here is derived from an EMBL/GenBank/DDBJ whole genome shotgun (WGS) entry which is preliminary data.</text>
</comment>
<feature type="compositionally biased region" description="Acidic residues" evidence="1">
    <location>
        <begin position="194"/>
        <end position="203"/>
    </location>
</feature>
<feature type="compositionally biased region" description="Basic and acidic residues" evidence="1">
    <location>
        <begin position="268"/>
        <end position="278"/>
    </location>
</feature>
<feature type="region of interest" description="Disordered" evidence="1">
    <location>
        <begin position="14"/>
        <end position="34"/>
    </location>
</feature>
<evidence type="ECO:0000256" key="1">
    <source>
        <dbReference type="SAM" id="MobiDB-lite"/>
    </source>
</evidence>
<feature type="compositionally biased region" description="Basic and acidic residues" evidence="1">
    <location>
        <begin position="590"/>
        <end position="606"/>
    </location>
</feature>
<dbReference type="Proteomes" id="UP001153365">
    <property type="component" value="Unassembled WGS sequence"/>
</dbReference>
<accession>A0AAV0AGT6</accession>
<feature type="region of interest" description="Disordered" evidence="1">
    <location>
        <begin position="438"/>
        <end position="488"/>
    </location>
</feature>